<name>A0A1W1HG88_9BACT</name>
<dbReference type="Proteomes" id="UP000191931">
    <property type="component" value="Unassembled WGS sequence"/>
</dbReference>
<gene>
    <name evidence="1" type="ORF">MTBBW1_340008</name>
</gene>
<protein>
    <submittedName>
        <fullName evidence="1">Uncharacterized protein</fullName>
    </submittedName>
</protein>
<proteinExistence type="predicted"/>
<evidence type="ECO:0000313" key="1">
    <source>
        <dbReference type="EMBL" id="SLM31456.1"/>
    </source>
</evidence>
<dbReference type="AlphaFoldDB" id="A0A1W1HG88"/>
<accession>A0A1W1HG88</accession>
<keyword evidence="2" id="KW-1185">Reference proteome</keyword>
<reference evidence="1 2" key="1">
    <citation type="submission" date="2017-03" db="EMBL/GenBank/DDBJ databases">
        <authorList>
            <person name="Afonso C.L."/>
            <person name="Miller P.J."/>
            <person name="Scott M.A."/>
            <person name="Spackman E."/>
            <person name="Goraichik I."/>
            <person name="Dimitrov K.M."/>
            <person name="Suarez D.L."/>
            <person name="Swayne D.E."/>
        </authorList>
    </citation>
    <scope>NUCLEOTIDE SEQUENCE [LARGE SCALE GENOMIC DNA]</scope>
    <source>
        <strain evidence="1">PRJEB14757</strain>
    </source>
</reference>
<evidence type="ECO:0000313" key="2">
    <source>
        <dbReference type="Proteomes" id="UP000191931"/>
    </source>
</evidence>
<dbReference type="EMBL" id="FWEV01000268">
    <property type="protein sequence ID" value="SLM31456.1"/>
    <property type="molecule type" value="Genomic_DNA"/>
</dbReference>
<dbReference type="STRING" id="1246637.MTBBW1_340008"/>
<organism evidence="1 2">
    <name type="scientific">Desulfamplus magnetovallimortis</name>
    <dbReference type="NCBI Taxonomy" id="1246637"/>
    <lineage>
        <taxon>Bacteria</taxon>
        <taxon>Pseudomonadati</taxon>
        <taxon>Thermodesulfobacteriota</taxon>
        <taxon>Desulfobacteria</taxon>
        <taxon>Desulfobacterales</taxon>
        <taxon>Desulfobacteraceae</taxon>
        <taxon>Desulfamplus</taxon>
    </lineage>
</organism>
<sequence length="55" mass="6408">MPLAQKVRKKQKCESKVEGLIPAFYSGFFTKPSKFMEKNNGFNNHMSGLWKTQRI</sequence>